<evidence type="ECO:0000313" key="4">
    <source>
        <dbReference type="Proteomes" id="UP000255224"/>
    </source>
</evidence>
<feature type="domain" description="Secretion system C-terminal sorting" evidence="2">
    <location>
        <begin position="51"/>
        <end position="115"/>
    </location>
</feature>
<keyword evidence="1" id="KW-0732">Signal</keyword>
<organism evidence="3 4">
    <name type="scientific">Chryseobacterium carnipullorum</name>
    <dbReference type="NCBI Taxonomy" id="1124835"/>
    <lineage>
        <taxon>Bacteria</taxon>
        <taxon>Pseudomonadati</taxon>
        <taxon>Bacteroidota</taxon>
        <taxon>Flavobacteriia</taxon>
        <taxon>Flavobacteriales</taxon>
        <taxon>Weeksellaceae</taxon>
        <taxon>Chryseobacterium group</taxon>
        <taxon>Chryseobacterium</taxon>
    </lineage>
</organism>
<dbReference type="STRING" id="297244.SAMN05421639_10689"/>
<proteinExistence type="predicted"/>
<dbReference type="Proteomes" id="UP000255224">
    <property type="component" value="Unassembled WGS sequence"/>
</dbReference>
<protein>
    <submittedName>
        <fullName evidence="3">Por secretion system C-terminal sorting domain</fullName>
    </submittedName>
</protein>
<reference evidence="3 4" key="1">
    <citation type="submission" date="2018-06" db="EMBL/GenBank/DDBJ databases">
        <authorList>
            <consortium name="Pathogen Informatics"/>
            <person name="Doyle S."/>
        </authorList>
    </citation>
    <scope>NUCLEOTIDE SEQUENCE [LARGE SCALE GENOMIC DNA]</scope>
    <source>
        <strain evidence="3 4">NCTC13533</strain>
    </source>
</reference>
<dbReference type="AlphaFoldDB" id="A0A376EGB2"/>
<dbReference type="Pfam" id="PF18962">
    <property type="entry name" value="Por_Secre_tail"/>
    <property type="match status" value="1"/>
</dbReference>
<gene>
    <name evidence="3" type="ORF">NCTC13533_04331</name>
</gene>
<dbReference type="NCBIfam" id="TIGR04183">
    <property type="entry name" value="Por_Secre_tail"/>
    <property type="match status" value="1"/>
</dbReference>
<evidence type="ECO:0000256" key="1">
    <source>
        <dbReference type="ARBA" id="ARBA00022729"/>
    </source>
</evidence>
<evidence type="ECO:0000259" key="2">
    <source>
        <dbReference type="Pfam" id="PF18962"/>
    </source>
</evidence>
<accession>A0A376EGB2</accession>
<dbReference type="InterPro" id="IPR026444">
    <property type="entry name" value="Secre_tail"/>
</dbReference>
<evidence type="ECO:0000313" key="3">
    <source>
        <dbReference type="EMBL" id="STD07963.1"/>
    </source>
</evidence>
<dbReference type="EMBL" id="UFVQ01000003">
    <property type="protein sequence ID" value="STD07963.1"/>
    <property type="molecule type" value="Genomic_DNA"/>
</dbReference>
<name>A0A376EGB2_CHRCU</name>
<sequence length="121" mass="13539">MIDNINVSGDIIIKIVNPITTNRVAIDDLSWTCFNSLGTSDVKKDKSQFAIYPNPVKNNELFVKGENLSTIVKAEIYDLSGKLIEVIANPFKNSNKINLKGITKGNYILKTDRFSTKFIVE</sequence>